<evidence type="ECO:0000256" key="2">
    <source>
        <dbReference type="ARBA" id="ARBA00007430"/>
    </source>
</evidence>
<evidence type="ECO:0000256" key="4">
    <source>
        <dbReference type="ARBA" id="ARBA00022692"/>
    </source>
</evidence>
<proteinExistence type="inferred from homology"/>
<feature type="transmembrane region" description="Helical" evidence="7">
    <location>
        <begin position="443"/>
        <end position="465"/>
    </location>
</feature>
<feature type="transmembrane region" description="Helical" evidence="7">
    <location>
        <begin position="326"/>
        <end position="343"/>
    </location>
</feature>
<feature type="transmembrane region" description="Helical" evidence="7">
    <location>
        <begin position="417"/>
        <end position="437"/>
    </location>
</feature>
<dbReference type="OrthoDB" id="9770347at2"/>
<keyword evidence="9" id="KW-1185">Reference proteome</keyword>
<feature type="transmembrane region" description="Helical" evidence="7">
    <location>
        <begin position="44"/>
        <end position="68"/>
    </location>
</feature>
<feature type="transmembrane region" description="Helical" evidence="7">
    <location>
        <begin position="12"/>
        <end position="32"/>
    </location>
</feature>
<feature type="transmembrane region" description="Helical" evidence="7">
    <location>
        <begin position="385"/>
        <end position="405"/>
    </location>
</feature>
<accession>A0A2N0YYF5</accession>
<organism evidence="8 9">
    <name type="scientific">Niallia nealsonii</name>
    <dbReference type="NCBI Taxonomy" id="115979"/>
    <lineage>
        <taxon>Bacteria</taxon>
        <taxon>Bacillati</taxon>
        <taxon>Bacillota</taxon>
        <taxon>Bacilli</taxon>
        <taxon>Bacillales</taxon>
        <taxon>Bacillaceae</taxon>
        <taxon>Niallia</taxon>
    </lineage>
</organism>
<keyword evidence="4 7" id="KW-0812">Transmembrane</keyword>
<feature type="transmembrane region" description="Helical" evidence="7">
    <location>
        <begin position="359"/>
        <end position="379"/>
    </location>
</feature>
<feature type="transmembrane region" description="Helical" evidence="7">
    <location>
        <begin position="172"/>
        <end position="193"/>
    </location>
</feature>
<comment type="subcellular location">
    <subcellularLocation>
        <location evidence="1">Cell membrane</location>
        <topology evidence="1">Multi-pass membrane protein</topology>
    </subcellularLocation>
</comment>
<feature type="transmembrane region" description="Helical" evidence="7">
    <location>
        <begin position="295"/>
        <end position="320"/>
    </location>
</feature>
<sequence>MIPIKAQIINGAKWSSFSTIIITITQIIQFLLLGNSLTVQEFGMVGMFTTMIIFAQIILDLGIGSAVIQKEKLSNRQLSTLFWINIFFGIFLFFALQLGSPLIASFFHEKELIKGISLLAWLFLFAPMGQQAQYLLQKELRFQTIGKIETVSVLLSFLLLFVFLFKSSVEPIIAYVASQVILYSLKGFLYYVCYRKIWKPAFIFDLSCCKEIFSFGIYQLLSRLVNRIGGNLDVILIGKFMGMEALGIYSLVYQIVTIPVLKINPIITRVAFPVFSKVQHDNAQLTDGFIYMTKMIAFITFPLLIGLLALSDLFIALMFGKEWMDAVPILKIMLVVGILRVLMNPNGSIILAKGKANLAFYWDAIFMVIYGVALFLAVLSEHLIVVAWTYAAVSLINFILGRWLLDRLINLKWSLYMKSILTPFLLAVFITLVAFFIKTITSFYLSSATVLSLAIAVSAIVYFLLLKKFLLNKKGTSFLN</sequence>
<evidence type="ECO:0000256" key="1">
    <source>
        <dbReference type="ARBA" id="ARBA00004651"/>
    </source>
</evidence>
<evidence type="ECO:0000256" key="6">
    <source>
        <dbReference type="ARBA" id="ARBA00023136"/>
    </source>
</evidence>
<evidence type="ECO:0000256" key="3">
    <source>
        <dbReference type="ARBA" id="ARBA00022475"/>
    </source>
</evidence>
<evidence type="ECO:0000256" key="7">
    <source>
        <dbReference type="SAM" id="Phobius"/>
    </source>
</evidence>
<dbReference type="NCBIfam" id="NF047674">
    <property type="entry name" value="TeichurnBiosyTuaB"/>
    <property type="match status" value="1"/>
</dbReference>
<comment type="caution">
    <text evidence="8">The sequence shown here is derived from an EMBL/GenBank/DDBJ whole genome shotgun (WGS) entry which is preliminary data.</text>
</comment>
<dbReference type="EMBL" id="PISE01000044">
    <property type="protein sequence ID" value="PKG22288.1"/>
    <property type="molecule type" value="Genomic_DNA"/>
</dbReference>
<keyword evidence="5 7" id="KW-1133">Transmembrane helix</keyword>
<dbReference type="PANTHER" id="PTHR30250:SF10">
    <property type="entry name" value="LIPOPOLYSACCHARIDE BIOSYNTHESIS PROTEIN WZXC"/>
    <property type="match status" value="1"/>
</dbReference>
<keyword evidence="3" id="KW-1003">Cell membrane</keyword>
<dbReference type="RefSeq" id="WP_101178528.1">
    <property type="nucleotide sequence ID" value="NZ_PISE01000044.1"/>
</dbReference>
<dbReference type="CDD" id="cd13127">
    <property type="entry name" value="MATE_tuaB_like"/>
    <property type="match status" value="1"/>
</dbReference>
<dbReference type="Proteomes" id="UP000233375">
    <property type="component" value="Unassembled WGS sequence"/>
</dbReference>
<evidence type="ECO:0000313" key="9">
    <source>
        <dbReference type="Proteomes" id="UP000233375"/>
    </source>
</evidence>
<reference evidence="8 9" key="1">
    <citation type="journal article" date="2003" name="Int. J. Syst. Evol. Microbiol.">
        <title>Bacillus nealsonii sp. nov., isolated from a spacecraft-assembly facility, whose spores are gamma-radiation resistant.</title>
        <authorList>
            <person name="Venkateswaran K."/>
            <person name="Kempf M."/>
            <person name="Chen F."/>
            <person name="Satomi M."/>
            <person name="Nicholson W."/>
            <person name="Kern R."/>
        </authorList>
    </citation>
    <scope>NUCLEOTIDE SEQUENCE [LARGE SCALE GENOMIC DNA]</scope>
    <source>
        <strain evidence="8 9">FO-92</strain>
    </source>
</reference>
<evidence type="ECO:0000256" key="5">
    <source>
        <dbReference type="ARBA" id="ARBA00022989"/>
    </source>
</evidence>
<dbReference type="GO" id="GO:0005886">
    <property type="term" value="C:plasma membrane"/>
    <property type="evidence" value="ECO:0007669"/>
    <property type="project" value="UniProtKB-SubCell"/>
</dbReference>
<feature type="transmembrane region" description="Helical" evidence="7">
    <location>
        <begin position="148"/>
        <end position="166"/>
    </location>
</feature>
<dbReference type="Pfam" id="PF13440">
    <property type="entry name" value="Polysacc_synt_3"/>
    <property type="match status" value="1"/>
</dbReference>
<name>A0A2N0YYF5_9BACI</name>
<feature type="transmembrane region" description="Helical" evidence="7">
    <location>
        <begin position="118"/>
        <end position="136"/>
    </location>
</feature>
<dbReference type="NCBIfam" id="NF007773">
    <property type="entry name" value="PRK10459.1"/>
    <property type="match status" value="1"/>
</dbReference>
<protein>
    <submittedName>
        <fullName evidence="8">Colanic acid exporter</fullName>
    </submittedName>
</protein>
<feature type="transmembrane region" description="Helical" evidence="7">
    <location>
        <begin position="80"/>
        <end position="98"/>
    </location>
</feature>
<evidence type="ECO:0000313" key="8">
    <source>
        <dbReference type="EMBL" id="PKG22288.1"/>
    </source>
</evidence>
<dbReference type="InterPro" id="IPR050833">
    <property type="entry name" value="Poly_Biosynth_Transport"/>
</dbReference>
<dbReference type="PANTHER" id="PTHR30250">
    <property type="entry name" value="PST FAMILY PREDICTED COLANIC ACID TRANSPORTER"/>
    <property type="match status" value="1"/>
</dbReference>
<comment type="similarity">
    <text evidence="2">Belongs to the polysaccharide synthase family.</text>
</comment>
<gene>
    <name evidence="8" type="ORF">CWS01_17810</name>
</gene>
<dbReference type="AlphaFoldDB" id="A0A2N0YYF5"/>
<keyword evidence="6 7" id="KW-0472">Membrane</keyword>